<feature type="compositionally biased region" description="Gly residues" evidence="1">
    <location>
        <begin position="196"/>
        <end position="207"/>
    </location>
</feature>
<reference evidence="2 3" key="1">
    <citation type="submission" date="2024-04" db="EMBL/GenBank/DDBJ databases">
        <title>Complete genome sequence of Nguyenibacter vanlangesis HBCM-1154, a strain capable of nitrogen fixation, IAA production, and phosphorus solubilization isolated from sugarcane soil.</title>
        <authorList>
            <person name="MY HANH P."/>
        </authorList>
    </citation>
    <scope>NUCLEOTIDE SEQUENCE [LARGE SCALE GENOMIC DNA]</scope>
    <source>
        <strain evidence="2 3">HBCM 1154</strain>
    </source>
</reference>
<evidence type="ECO:0000313" key="2">
    <source>
        <dbReference type="EMBL" id="XAE42005.1"/>
    </source>
</evidence>
<organism evidence="2 3">
    <name type="scientific">Nguyenibacter vanlangensis</name>
    <dbReference type="NCBI Taxonomy" id="1216886"/>
    <lineage>
        <taxon>Bacteria</taxon>
        <taxon>Pseudomonadati</taxon>
        <taxon>Pseudomonadota</taxon>
        <taxon>Alphaproteobacteria</taxon>
        <taxon>Acetobacterales</taxon>
        <taxon>Acetobacteraceae</taxon>
        <taxon>Nguyenibacter</taxon>
    </lineage>
</organism>
<proteinExistence type="predicted"/>
<dbReference type="RefSeq" id="WP_342627820.1">
    <property type="nucleotide sequence ID" value="NZ_CP152276.1"/>
</dbReference>
<feature type="compositionally biased region" description="Low complexity" evidence="1">
    <location>
        <begin position="163"/>
        <end position="174"/>
    </location>
</feature>
<sequence length="368" mass="37015">MGMNAPPPRHRAQHAAATAISPAGLPKSLLPKSLLLGTVLLGLAGCGHRDAFDATMDWWHQYEGGAIARQRPPPPGAHDPYPAVGLTPTTPPVVPSATLRQSVTENLVEQRNLAHRQGAEIGALTIAAPPSPTSANPPPANARAGAPPAAPGTPPAVRPAPPGVSSAMLAAAEAPPQPARPPAPHAASTAAPAGETGTGGTGTGETGTGEPLLAMPEVGENVGGLGGKAPPPPAPLPAIPAAPPAPPQFPGFAVPSDIDLPTLPHPDYALADLAGTRIRFPAGNDQPQPGQDGTLHQLAGQAQGRPVYVHGYGEAASTDPAEQTRATTLALLRARAIADRLVADGVPAGTIRLRGHPFGDGARISFTQ</sequence>
<dbReference type="Proteomes" id="UP001449795">
    <property type="component" value="Chromosome"/>
</dbReference>
<feature type="compositionally biased region" description="Low complexity" evidence="1">
    <location>
        <begin position="185"/>
        <end position="195"/>
    </location>
</feature>
<feature type="compositionally biased region" description="Pro residues" evidence="1">
    <location>
        <begin position="129"/>
        <end position="140"/>
    </location>
</feature>
<evidence type="ECO:0000256" key="1">
    <source>
        <dbReference type="SAM" id="MobiDB-lite"/>
    </source>
</evidence>
<dbReference type="EMBL" id="CP152276">
    <property type="protein sequence ID" value="XAE42005.1"/>
    <property type="molecule type" value="Genomic_DNA"/>
</dbReference>
<protein>
    <recommendedName>
        <fullName evidence="4">OmpA-like domain-containing protein</fullName>
    </recommendedName>
</protein>
<dbReference type="SUPFAM" id="SSF103088">
    <property type="entry name" value="OmpA-like"/>
    <property type="match status" value="1"/>
</dbReference>
<evidence type="ECO:0000313" key="3">
    <source>
        <dbReference type="Proteomes" id="UP001449795"/>
    </source>
</evidence>
<feature type="region of interest" description="Disordered" evidence="1">
    <location>
        <begin position="127"/>
        <end position="231"/>
    </location>
</feature>
<feature type="compositionally biased region" description="Pro residues" evidence="1">
    <location>
        <begin position="148"/>
        <end position="162"/>
    </location>
</feature>
<feature type="compositionally biased region" description="Pro residues" evidence="1">
    <location>
        <begin position="175"/>
        <end position="184"/>
    </location>
</feature>
<name>A0ABZ3D2S3_9PROT</name>
<gene>
    <name evidence="2" type="ORF">AAC691_17280</name>
</gene>
<evidence type="ECO:0008006" key="4">
    <source>
        <dbReference type="Google" id="ProtNLM"/>
    </source>
</evidence>
<keyword evidence="3" id="KW-1185">Reference proteome</keyword>
<dbReference type="InterPro" id="IPR036737">
    <property type="entry name" value="OmpA-like_sf"/>
</dbReference>
<accession>A0ABZ3D2S3</accession>